<dbReference type="Proteomes" id="UP000009036">
    <property type="component" value="Chromosome"/>
</dbReference>
<sequence>MSAILSCADLMAEAQSEYAALPIQTRAGNTVQLRNLLMLSREGLKTARVLLEAFEKNANNLEELEPQLRDLFLVIADDPKAMADEMKGWPLGMYVRVVNLWQEATQAPEALDSDS</sequence>
<name>J2K2V2_9ACTN</name>
<accession>J2K2V2</accession>
<dbReference type="RefSeq" id="WP_006603660.1">
    <property type="nucleotide sequence ID" value="NZ_CP072931.1"/>
</dbReference>
<organism evidence="2">
    <name type="scientific">Streptomyces auratus AGR0001</name>
    <dbReference type="NCBI Taxonomy" id="1160718"/>
    <lineage>
        <taxon>Bacteria</taxon>
        <taxon>Bacillati</taxon>
        <taxon>Actinomycetota</taxon>
        <taxon>Actinomycetes</taxon>
        <taxon>Kitasatosporales</taxon>
        <taxon>Streptomycetaceae</taxon>
        <taxon>Streptomyces</taxon>
    </lineage>
</organism>
<dbReference type="eggNOG" id="ENOG5030N95">
    <property type="taxonomic scope" value="Bacteria"/>
</dbReference>
<keyword evidence="4" id="KW-1185">Reference proteome</keyword>
<dbReference type="PATRIC" id="fig|1160718.3.peg.2116"/>
<dbReference type="Pfam" id="PF17388">
    <property type="entry name" value="GP24_25"/>
    <property type="match status" value="1"/>
</dbReference>
<feature type="coiled-coil region" evidence="1">
    <location>
        <begin position="44"/>
        <end position="71"/>
    </location>
</feature>
<evidence type="ECO:0000313" key="2">
    <source>
        <dbReference type="EMBL" id="EJJ07108.1"/>
    </source>
</evidence>
<dbReference type="InterPro" id="IPR020132">
    <property type="entry name" value="Gp24/Gp25"/>
</dbReference>
<dbReference type="KEGG" id="sauh:SU9_021170"/>
<evidence type="ECO:0000313" key="4">
    <source>
        <dbReference type="Proteomes" id="UP000009036"/>
    </source>
</evidence>
<evidence type="ECO:0000313" key="3">
    <source>
        <dbReference type="EMBL" id="QTZ93652.1"/>
    </source>
</evidence>
<dbReference type="EMBL" id="AJGV01000068">
    <property type="protein sequence ID" value="EJJ07108.1"/>
    <property type="molecule type" value="Genomic_DNA"/>
</dbReference>
<reference evidence="2" key="1">
    <citation type="journal article" date="2012" name="J. Bacteriol.">
        <title>Genome Sequence of Streptomyces auratus Strain AGR0001, a Phoslactomycin-Producing Actinomycete.</title>
        <authorList>
            <person name="Han X."/>
            <person name="Li M."/>
            <person name="Ding Z."/>
            <person name="Zhao J."/>
            <person name="Ji K."/>
            <person name="Wen M."/>
            <person name="Lu T."/>
        </authorList>
    </citation>
    <scope>NUCLEOTIDE SEQUENCE [LARGE SCALE GENOMIC DNA]</scope>
    <source>
        <strain evidence="2">AGR0001</strain>
    </source>
</reference>
<dbReference type="STRING" id="1160718.SU9_10464"/>
<dbReference type="AlphaFoldDB" id="J2K2V2"/>
<gene>
    <name evidence="3" type="ORF">SU9_021170</name>
    <name evidence="2" type="ORF">SU9_10464</name>
</gene>
<dbReference type="HOGENOM" id="CLU_168196_0_0_11"/>
<proteinExistence type="predicted"/>
<keyword evidence="1" id="KW-0175">Coiled coil</keyword>
<evidence type="ECO:0000256" key="1">
    <source>
        <dbReference type="SAM" id="Coils"/>
    </source>
</evidence>
<dbReference type="EMBL" id="CP072931">
    <property type="protein sequence ID" value="QTZ93652.1"/>
    <property type="molecule type" value="Genomic_DNA"/>
</dbReference>
<protein>
    <submittedName>
        <fullName evidence="3">Phage tail assembly protein</fullName>
    </submittedName>
</protein>
<reference evidence="3" key="2">
    <citation type="submission" date="2021-04" db="EMBL/GenBank/DDBJ databases">
        <authorList>
            <person name="Wen M.-L."/>
            <person name="Han X.-L."/>
            <person name="Xiong J."/>
        </authorList>
    </citation>
    <scope>NUCLEOTIDE SEQUENCE</scope>
    <source>
        <strain evidence="3">AGR0001</strain>
    </source>
</reference>